<evidence type="ECO:0000313" key="1">
    <source>
        <dbReference type="EMBL" id="KLO07714.1"/>
    </source>
</evidence>
<keyword evidence="2" id="KW-1185">Reference proteome</keyword>
<proteinExistence type="predicted"/>
<reference evidence="1 2" key="1">
    <citation type="submission" date="2015-04" db="EMBL/GenBank/DDBJ databases">
        <title>Complete genome sequence of Schizopora paradoxa KUC8140, a cosmopolitan wood degrader in East Asia.</title>
        <authorList>
            <consortium name="DOE Joint Genome Institute"/>
            <person name="Min B."/>
            <person name="Park H."/>
            <person name="Jang Y."/>
            <person name="Kim J.-J."/>
            <person name="Kim K.H."/>
            <person name="Pangilinan J."/>
            <person name="Lipzen A."/>
            <person name="Riley R."/>
            <person name="Grigoriev I.V."/>
            <person name="Spatafora J.W."/>
            <person name="Choi I.-G."/>
        </authorList>
    </citation>
    <scope>NUCLEOTIDE SEQUENCE [LARGE SCALE GENOMIC DNA]</scope>
    <source>
        <strain evidence="1 2">KUC8140</strain>
    </source>
</reference>
<sequence length="563" mass="65085">MGWSRIGGDEEELCKTLDYVLDGLTALRTSIRKGQRLDGTGERKVDLKEIWCPELSRFRSSDDVSITADIAKAALWRMKIAKKLLLPVLESLDESIQEVTEVTANDCRAAGLIMMPNDVLANVFKIYIDMIPTVLPAAYEEYHPLACSPLILSSVSRRFRQIVLYLPSLWRHIALNFPDKLLLLHKNRCPNPIIHIKPARNLSFTYFDKLDALQPHHQWRELHLHFASEDHARFYFKRLGAIVQAQFHSLERLSISNDVVAVENEPDYYGPSIYLDEENLDVLSSWRMPKLSFLELRNAIPITALRCENVTWLSFELSDLYHQDEVLDMVAFRDLLQSMPKIQSLLVTFDMPYTFDEFADKDTDISSCVLPSLKFLDLKIRGQTPDLTVRQFMGLVETQKLSRLAVELRGGDPTYDPDFQDWVSVIFPEMKPGYVATFSNVEDFALAIRNFRWPSPPCERILTSMPNVQAVSFVLPYDSDFYFSDRWKKDHAFPHLRSLQIEVLPINSYESPLCQGRFDAFHSGQHCKTFELLEMKVGSPHFIVEERDRLQSLLGEKLHWIEY</sequence>
<evidence type="ECO:0000313" key="2">
    <source>
        <dbReference type="Proteomes" id="UP000053477"/>
    </source>
</evidence>
<protein>
    <recommendedName>
        <fullName evidence="3">F-box domain-containing protein</fullName>
    </recommendedName>
</protein>
<accession>A0A0H2R790</accession>
<organism evidence="1 2">
    <name type="scientific">Schizopora paradoxa</name>
    <dbReference type="NCBI Taxonomy" id="27342"/>
    <lineage>
        <taxon>Eukaryota</taxon>
        <taxon>Fungi</taxon>
        <taxon>Dikarya</taxon>
        <taxon>Basidiomycota</taxon>
        <taxon>Agaricomycotina</taxon>
        <taxon>Agaricomycetes</taxon>
        <taxon>Hymenochaetales</taxon>
        <taxon>Schizoporaceae</taxon>
        <taxon>Schizopora</taxon>
    </lineage>
</organism>
<dbReference type="Proteomes" id="UP000053477">
    <property type="component" value="Unassembled WGS sequence"/>
</dbReference>
<gene>
    <name evidence="1" type="ORF">SCHPADRAFT_1001468</name>
</gene>
<dbReference type="AlphaFoldDB" id="A0A0H2R790"/>
<name>A0A0H2R790_9AGAM</name>
<dbReference type="InParanoid" id="A0A0H2R790"/>
<dbReference type="OrthoDB" id="3219769at2759"/>
<evidence type="ECO:0008006" key="3">
    <source>
        <dbReference type="Google" id="ProtNLM"/>
    </source>
</evidence>
<dbReference type="EMBL" id="KQ086124">
    <property type="protein sequence ID" value="KLO07714.1"/>
    <property type="molecule type" value="Genomic_DNA"/>
</dbReference>